<dbReference type="SUPFAM" id="SSF56399">
    <property type="entry name" value="ADP-ribosylation"/>
    <property type="match status" value="1"/>
</dbReference>
<dbReference type="EC" id="2.4.2.31" evidence="10"/>
<evidence type="ECO:0000256" key="8">
    <source>
        <dbReference type="ARBA" id="ARBA00023136"/>
    </source>
</evidence>
<dbReference type="PROSITE" id="PS51065">
    <property type="entry name" value="NHR"/>
    <property type="match status" value="2"/>
</dbReference>
<comment type="catalytic activity">
    <reaction evidence="9 10">
        <text>L-arginyl-[protein] + NAD(+) = N(omega)-(ADP-D-ribosyl)-L-arginyl-[protein] + nicotinamide + H(+)</text>
        <dbReference type="Rhea" id="RHEA:19149"/>
        <dbReference type="Rhea" id="RHEA-COMP:10532"/>
        <dbReference type="Rhea" id="RHEA-COMP:15087"/>
        <dbReference type="ChEBI" id="CHEBI:15378"/>
        <dbReference type="ChEBI" id="CHEBI:17154"/>
        <dbReference type="ChEBI" id="CHEBI:29965"/>
        <dbReference type="ChEBI" id="CHEBI:57540"/>
        <dbReference type="ChEBI" id="CHEBI:142554"/>
        <dbReference type="EC" id="2.4.2.31"/>
    </reaction>
</comment>
<feature type="transmembrane region" description="Helical" evidence="11">
    <location>
        <begin position="729"/>
        <end position="749"/>
    </location>
</feature>
<dbReference type="EMBL" id="CAJOBE010000677">
    <property type="protein sequence ID" value="CAF3673283.1"/>
    <property type="molecule type" value="Genomic_DNA"/>
</dbReference>
<evidence type="ECO:0000256" key="2">
    <source>
        <dbReference type="ARBA" id="ARBA00009558"/>
    </source>
</evidence>
<dbReference type="Pfam" id="PF07177">
    <property type="entry name" value="Neuralized"/>
    <property type="match status" value="2"/>
</dbReference>
<sequence length="879" mass="100366">MAKPIQSGNKTRFTDLYNEPVDHLLSPIKGYQDKPLVSLMEAIEPVSKFFNEIEDNVLVALHNCQNPADGLNQQESASIHLYTMEFDGGLSLYVVLNESLRAENRGDLKPWFSYLKLFLTALHKLPSQSRRVWRGIRDVDLSSKYKTGTKFAWWGVSSCTADMQLLESEKFLGKHGQRTLFSIECINGKSVSAHSYFKNIEKEIILMPGSYFEVLGQLNPAPELHIIELKEITPPMTLVKSPFSKSDEKKSSLVVNEPNTVSQSTSIEMTPMQPVNSVTNQVSPMTSEMAQPPTPMVSFHQKTFGKNIQLDNNALRATRHTSYDDGITFTNRQIKMNEYIHIRIDSNESRILMGSLAIGFTQIDPNTIQIHELCKSAVPKICQKTGLSFHFNHSSWPLAGQVGVVLTTPPKRILDARTFFIKYESQPHNLPIRYFTHLQPTNLQPIVFHDVHGPELELYCENKVVFRKNVRKLTRPYLFINFPIKPGDEFYIRILSIDFNYGTPGIIGFTNSKLSHILANFDKLPADDPMDLYNRREFWIINKDGFDERLSELDEYRFVYDQSGDIYMCRNNESILPTRTVAHIDPSQEFYPFFFLNGRIAAFSLMGLVSPTRIVPHSLTLINDRNDDFGICQLCCDAPANCVMFPCGHVFFCSNYWSLISLLSSSIEQCKSIEFIPLTSTDEYKDPTSYISIYLDLLIIKLSLYLDILKNKMSIVTTLILVQQNITRYILPTMLAFGNLGNFITIGIFSQKKYRTNSCSIYLLAVSLFSFIGVNWAIVPLVYALDHPDPVSSSLILCRIRGYIIHTCSMCFRYTLMFLCADRYAFCNFHVNIRALSRPQIAYRSIGFITIFWMIISVHLLICESIENGRCGVYVIYGQ</sequence>
<dbReference type="PROSITE" id="PS50262">
    <property type="entry name" value="G_PROTEIN_RECEP_F1_2"/>
    <property type="match status" value="1"/>
</dbReference>
<gene>
    <name evidence="14" type="ORF">FNK824_LOCUS7341</name>
</gene>
<feature type="domain" description="NHR" evidence="13">
    <location>
        <begin position="296"/>
        <end position="450"/>
    </location>
</feature>
<dbReference type="Gene3D" id="1.20.1070.10">
    <property type="entry name" value="Rhodopsin 7-helix transmembrane proteins"/>
    <property type="match status" value="1"/>
</dbReference>
<dbReference type="InterPro" id="IPR037962">
    <property type="entry name" value="Neuralized"/>
</dbReference>
<evidence type="ECO:0000256" key="3">
    <source>
        <dbReference type="ARBA" id="ARBA00022676"/>
    </source>
</evidence>
<evidence type="ECO:0000256" key="7">
    <source>
        <dbReference type="ARBA" id="ARBA00022989"/>
    </source>
</evidence>
<dbReference type="InterPro" id="IPR043136">
    <property type="entry name" value="B30.2/SPRY_sf"/>
</dbReference>
<feature type="domain" description="G-protein coupled receptors family 1 profile" evidence="12">
    <location>
        <begin position="741"/>
        <end position="879"/>
    </location>
</feature>
<keyword evidence="7 11" id="KW-1133">Transmembrane helix</keyword>
<dbReference type="AlphaFoldDB" id="A0A818SQ70"/>
<dbReference type="Gene3D" id="2.60.120.920">
    <property type="match status" value="2"/>
</dbReference>
<dbReference type="InterPro" id="IPR006573">
    <property type="entry name" value="NHR_dom"/>
</dbReference>
<evidence type="ECO:0000256" key="9">
    <source>
        <dbReference type="ARBA" id="ARBA00047597"/>
    </source>
</evidence>
<evidence type="ECO:0000256" key="10">
    <source>
        <dbReference type="RuleBase" id="RU361228"/>
    </source>
</evidence>
<feature type="non-terminal residue" evidence="14">
    <location>
        <position position="879"/>
    </location>
</feature>
<keyword evidence="6" id="KW-0548">Nucleotidyltransferase</keyword>
<accession>A0A818SQ70</accession>
<feature type="domain" description="NHR" evidence="13">
    <location>
        <begin position="445"/>
        <end position="608"/>
    </location>
</feature>
<dbReference type="GO" id="GO:0016020">
    <property type="term" value="C:membrane"/>
    <property type="evidence" value="ECO:0007669"/>
    <property type="project" value="UniProtKB-SubCell"/>
</dbReference>
<evidence type="ECO:0000256" key="11">
    <source>
        <dbReference type="SAM" id="Phobius"/>
    </source>
</evidence>
<evidence type="ECO:0000313" key="15">
    <source>
        <dbReference type="Proteomes" id="UP000663874"/>
    </source>
</evidence>
<dbReference type="InterPro" id="IPR017452">
    <property type="entry name" value="GPCR_Rhodpsn_7TM"/>
</dbReference>
<keyword evidence="3 10" id="KW-0328">Glycosyltransferase</keyword>
<keyword evidence="8 11" id="KW-0472">Membrane</keyword>
<name>A0A818SQ70_9BILA</name>
<evidence type="ECO:0000256" key="4">
    <source>
        <dbReference type="ARBA" id="ARBA00022679"/>
    </source>
</evidence>
<evidence type="ECO:0000313" key="14">
    <source>
        <dbReference type="EMBL" id="CAF3673283.1"/>
    </source>
</evidence>
<dbReference type="Gene3D" id="3.30.40.10">
    <property type="entry name" value="Zinc/RING finger domain, C3HC4 (zinc finger)"/>
    <property type="match status" value="1"/>
</dbReference>
<evidence type="ECO:0000256" key="6">
    <source>
        <dbReference type="ARBA" id="ARBA00022695"/>
    </source>
</evidence>
<dbReference type="InterPro" id="IPR013083">
    <property type="entry name" value="Znf_RING/FYVE/PHD"/>
</dbReference>
<reference evidence="14" key="1">
    <citation type="submission" date="2021-02" db="EMBL/GenBank/DDBJ databases">
        <authorList>
            <person name="Nowell W R."/>
        </authorList>
    </citation>
    <scope>NUCLEOTIDE SEQUENCE</scope>
</reference>
<dbReference type="Proteomes" id="UP000663874">
    <property type="component" value="Unassembled WGS sequence"/>
</dbReference>
<dbReference type="Pfam" id="PF01129">
    <property type="entry name" value="ART"/>
    <property type="match status" value="1"/>
</dbReference>
<keyword evidence="4 10" id="KW-0808">Transferase</keyword>
<organism evidence="14 15">
    <name type="scientific">Rotaria sordida</name>
    <dbReference type="NCBI Taxonomy" id="392033"/>
    <lineage>
        <taxon>Eukaryota</taxon>
        <taxon>Metazoa</taxon>
        <taxon>Spiralia</taxon>
        <taxon>Gnathifera</taxon>
        <taxon>Rotifera</taxon>
        <taxon>Eurotatoria</taxon>
        <taxon>Bdelloidea</taxon>
        <taxon>Philodinida</taxon>
        <taxon>Philodinidae</taxon>
        <taxon>Rotaria</taxon>
    </lineage>
</organism>
<keyword evidence="10" id="KW-0521">NADP</keyword>
<evidence type="ECO:0000259" key="12">
    <source>
        <dbReference type="PROSITE" id="PS50262"/>
    </source>
</evidence>
<protein>
    <recommendedName>
        <fullName evidence="10">NAD(P)(+)--arginine ADP-ribosyltransferase</fullName>
        <ecNumber evidence="10">2.4.2.31</ecNumber>
    </recommendedName>
    <alternativeName>
        <fullName evidence="10">Mono(ADP-ribosyl)transferase</fullName>
    </alternativeName>
</protein>
<evidence type="ECO:0000256" key="5">
    <source>
        <dbReference type="ARBA" id="ARBA00022692"/>
    </source>
</evidence>
<evidence type="ECO:0000256" key="1">
    <source>
        <dbReference type="ARBA" id="ARBA00004370"/>
    </source>
</evidence>
<feature type="transmembrane region" description="Helical" evidence="11">
    <location>
        <begin position="761"/>
        <end position="783"/>
    </location>
</feature>
<dbReference type="SMART" id="SM00588">
    <property type="entry name" value="NEUZ"/>
    <property type="match status" value="2"/>
</dbReference>
<evidence type="ECO:0000259" key="13">
    <source>
        <dbReference type="PROSITE" id="PS51065"/>
    </source>
</evidence>
<comment type="caution">
    <text evidence="14">The sequence shown here is derived from an EMBL/GenBank/DDBJ whole genome shotgun (WGS) entry which is preliminary data.</text>
</comment>
<keyword evidence="5 11" id="KW-0812">Transmembrane</keyword>
<proteinExistence type="inferred from homology"/>
<comment type="subcellular location">
    <subcellularLocation>
        <location evidence="1">Membrane</location>
    </subcellularLocation>
</comment>
<feature type="transmembrane region" description="Helical" evidence="11">
    <location>
        <begin position="803"/>
        <end position="821"/>
    </location>
</feature>
<dbReference type="InterPro" id="IPR000768">
    <property type="entry name" value="ART"/>
</dbReference>
<dbReference type="SUPFAM" id="SSF81321">
    <property type="entry name" value="Family A G protein-coupled receptor-like"/>
    <property type="match status" value="1"/>
</dbReference>
<dbReference type="PANTHER" id="PTHR12429">
    <property type="entry name" value="NEURALIZED"/>
    <property type="match status" value="1"/>
</dbReference>
<dbReference type="Gene3D" id="3.90.176.10">
    <property type="entry name" value="Toxin ADP-ribosyltransferase, Chain A, domain 1"/>
    <property type="match status" value="1"/>
</dbReference>
<comment type="similarity">
    <text evidence="2 10">Belongs to the Arg-specific ADP-ribosyltransferase family.</text>
</comment>
<keyword evidence="10" id="KW-0520">NAD</keyword>
<feature type="transmembrane region" description="Helical" evidence="11">
    <location>
        <begin position="841"/>
        <end position="862"/>
    </location>
</feature>
<dbReference type="GO" id="GO:0061630">
    <property type="term" value="F:ubiquitin protein ligase activity"/>
    <property type="evidence" value="ECO:0007669"/>
    <property type="project" value="TreeGrafter"/>
</dbReference>
<dbReference type="GO" id="GO:0016779">
    <property type="term" value="F:nucleotidyltransferase activity"/>
    <property type="evidence" value="ECO:0007669"/>
    <property type="project" value="UniProtKB-KW"/>
</dbReference>
<dbReference type="GO" id="GO:0106274">
    <property type="term" value="F:NAD+-protein-arginine ADP-ribosyltransferase activity"/>
    <property type="evidence" value="ECO:0007669"/>
    <property type="project" value="UniProtKB-EC"/>
</dbReference>
<dbReference type="PANTHER" id="PTHR12429:SF8">
    <property type="entry name" value="NEURALIZED-LIKE PROTEIN 2"/>
    <property type="match status" value="1"/>
</dbReference>